<proteinExistence type="predicted"/>
<comment type="caution">
    <text evidence="2">The sequence shown here is derived from an EMBL/GenBank/DDBJ whole genome shotgun (WGS) entry which is preliminary data.</text>
</comment>
<evidence type="ECO:0000313" key="2">
    <source>
        <dbReference type="EMBL" id="MBM2617332.1"/>
    </source>
</evidence>
<keyword evidence="1" id="KW-0472">Membrane</keyword>
<accession>A0ABS2ABY1</accession>
<organism evidence="2 3">
    <name type="scientific">Paractinoplanes ovalisporus</name>
    <dbReference type="NCBI Taxonomy" id="2810368"/>
    <lineage>
        <taxon>Bacteria</taxon>
        <taxon>Bacillati</taxon>
        <taxon>Actinomycetota</taxon>
        <taxon>Actinomycetes</taxon>
        <taxon>Micromonosporales</taxon>
        <taxon>Micromonosporaceae</taxon>
        <taxon>Paractinoplanes</taxon>
    </lineage>
</organism>
<dbReference type="EMBL" id="JAENHP010000004">
    <property type="protein sequence ID" value="MBM2617332.1"/>
    <property type="molecule type" value="Genomic_DNA"/>
</dbReference>
<keyword evidence="3" id="KW-1185">Reference proteome</keyword>
<keyword evidence="1" id="KW-1133">Transmembrane helix</keyword>
<sequence length="291" mass="29514">MAAVTAPERVAVPAGEPPHRKRRWWAAAIVGAWIVVVSVLAVWSVGHERATVPEQRDLSLAVTDLQRAAGVVYAAAGGDGRAAVLGGLEFTRDCRVTPVRDGLIAARTITVQVPGGDATGTAEAIAAALPGDYQADVAETRGGTRVSLHADAGNFIGVDMNAPTSARALTLRLSSGCRPVEGHTPSTADPGASRAAPAPALLTEVLRVLGAPAQGPEVQAVTCADGTVAASYTVAGVPMRQDFADRLRKLPGGAGAVQVGDPAVTYTATEGSAVVAPDGPALRVTVSTPCR</sequence>
<evidence type="ECO:0000313" key="3">
    <source>
        <dbReference type="Proteomes" id="UP000632138"/>
    </source>
</evidence>
<keyword evidence="1" id="KW-0812">Transmembrane</keyword>
<dbReference type="RefSeq" id="WP_203377291.1">
    <property type="nucleotide sequence ID" value="NZ_JAENHP010000004.1"/>
</dbReference>
<dbReference type="Proteomes" id="UP000632138">
    <property type="component" value="Unassembled WGS sequence"/>
</dbReference>
<gene>
    <name evidence="2" type="ORF">JIG36_17395</name>
</gene>
<feature type="transmembrane region" description="Helical" evidence="1">
    <location>
        <begin position="24"/>
        <end position="46"/>
    </location>
</feature>
<protein>
    <submittedName>
        <fullName evidence="2">Uncharacterized protein</fullName>
    </submittedName>
</protein>
<reference evidence="2 3" key="1">
    <citation type="submission" date="2021-01" db="EMBL/GenBank/DDBJ databases">
        <title>Actinoplanes sp. nov. LDG1-06 isolated from lichen.</title>
        <authorList>
            <person name="Saeng-In P."/>
            <person name="Phongsopitanun W."/>
            <person name="Kanchanasin P."/>
            <person name="Yuki M."/>
            <person name="Kudo T."/>
            <person name="Ohkuma M."/>
            <person name="Tanasupawat S."/>
        </authorList>
    </citation>
    <scope>NUCLEOTIDE SEQUENCE [LARGE SCALE GENOMIC DNA]</scope>
    <source>
        <strain evidence="2 3">LDG1-06</strain>
    </source>
</reference>
<name>A0ABS2ABY1_9ACTN</name>
<evidence type="ECO:0000256" key="1">
    <source>
        <dbReference type="SAM" id="Phobius"/>
    </source>
</evidence>